<evidence type="ECO:0000313" key="2">
    <source>
        <dbReference type="EMBL" id="OHA25916.1"/>
    </source>
</evidence>
<proteinExistence type="predicted"/>
<dbReference type="AlphaFoldDB" id="A0A1G2MPX2"/>
<accession>A0A1G2MPX2</accession>
<organism evidence="2 3">
    <name type="scientific">Candidatus Taylorbacteria bacterium RIFCSPHIGHO2_02_FULL_45_35</name>
    <dbReference type="NCBI Taxonomy" id="1802311"/>
    <lineage>
        <taxon>Bacteria</taxon>
        <taxon>Candidatus Tayloriibacteriota</taxon>
    </lineage>
</organism>
<reference evidence="2 3" key="1">
    <citation type="journal article" date="2016" name="Nat. Commun.">
        <title>Thousands of microbial genomes shed light on interconnected biogeochemical processes in an aquifer system.</title>
        <authorList>
            <person name="Anantharaman K."/>
            <person name="Brown C.T."/>
            <person name="Hug L.A."/>
            <person name="Sharon I."/>
            <person name="Castelle C.J."/>
            <person name="Probst A.J."/>
            <person name="Thomas B.C."/>
            <person name="Singh A."/>
            <person name="Wilkins M.J."/>
            <person name="Karaoz U."/>
            <person name="Brodie E.L."/>
            <person name="Williams K.H."/>
            <person name="Hubbard S.S."/>
            <person name="Banfield J.F."/>
        </authorList>
    </citation>
    <scope>NUCLEOTIDE SEQUENCE [LARGE SCALE GENOMIC DNA]</scope>
</reference>
<feature type="transmembrane region" description="Helical" evidence="1">
    <location>
        <begin position="21"/>
        <end position="43"/>
    </location>
</feature>
<name>A0A1G2MPX2_9BACT</name>
<comment type="caution">
    <text evidence="2">The sequence shown here is derived from an EMBL/GenBank/DDBJ whole genome shotgun (WGS) entry which is preliminary data.</text>
</comment>
<keyword evidence="1" id="KW-0812">Transmembrane</keyword>
<keyword evidence="1" id="KW-1133">Transmembrane helix</keyword>
<dbReference type="EMBL" id="MHRP01000041">
    <property type="protein sequence ID" value="OHA25916.1"/>
    <property type="molecule type" value="Genomic_DNA"/>
</dbReference>
<evidence type="ECO:0000313" key="3">
    <source>
        <dbReference type="Proteomes" id="UP000177943"/>
    </source>
</evidence>
<keyword evidence="1" id="KW-0472">Membrane</keyword>
<sequence>MIRQRFTKHPSPLAKRKRRLFLLRLFFLALLSATLLALFVWFARSDNFRIKQVEVAGTAITSPEDITTLVLQVLSGSYFGVVPRNHFLFYQKAPIEKAILGAWKRIERVAVESKDITTLVVGVEERKPVGLWCLSTMEESRPVFSNECYLLDQEGFIFAKAADFSGETFIRYYGKVAAPDPIGSYFLTPAAFKEMNFFFNSIQKLNLVPERLFVSVSGERELLIKGGARLFLPKDADLGDALENLELALKDDAFSEKAEDIPFTLDYIDLRFNNKIFYKLR</sequence>
<gene>
    <name evidence="2" type="ORF">A3D56_02420</name>
</gene>
<evidence type="ECO:0000256" key="1">
    <source>
        <dbReference type="SAM" id="Phobius"/>
    </source>
</evidence>
<protein>
    <recommendedName>
        <fullName evidence="4">POTRA domain-containing protein</fullName>
    </recommendedName>
</protein>
<evidence type="ECO:0008006" key="4">
    <source>
        <dbReference type="Google" id="ProtNLM"/>
    </source>
</evidence>
<dbReference type="Proteomes" id="UP000177943">
    <property type="component" value="Unassembled WGS sequence"/>
</dbReference>